<dbReference type="SUPFAM" id="SSF46626">
    <property type="entry name" value="Cytochrome c"/>
    <property type="match status" value="1"/>
</dbReference>
<dbReference type="PROSITE" id="PS51007">
    <property type="entry name" value="CYTC"/>
    <property type="match status" value="1"/>
</dbReference>
<dbReference type="PRINTS" id="PR00607">
    <property type="entry name" value="CYTCHROMECIE"/>
</dbReference>
<keyword evidence="5 6" id="KW-0408">Iron</keyword>
<dbReference type="PANTHER" id="PTHR40942">
    <property type="match status" value="1"/>
</dbReference>
<feature type="signal peptide" evidence="7">
    <location>
        <begin position="1"/>
        <end position="22"/>
    </location>
</feature>
<evidence type="ECO:0000259" key="8">
    <source>
        <dbReference type="PROSITE" id="PS51007"/>
    </source>
</evidence>
<keyword evidence="3 6" id="KW-0479">Metal-binding</keyword>
<evidence type="ECO:0000256" key="4">
    <source>
        <dbReference type="ARBA" id="ARBA00022982"/>
    </source>
</evidence>
<protein>
    <submittedName>
        <fullName evidence="9">C-type cytochrome</fullName>
    </submittedName>
</protein>
<gene>
    <name evidence="9" type="ORF">LL252_14565</name>
</gene>
<keyword evidence="1" id="KW-0813">Transport</keyword>
<reference evidence="9" key="1">
    <citation type="submission" date="2021-10" db="EMBL/GenBank/DDBJ databases">
        <title>The diversity and Nitrogen Metabolism of Culturable Nitrate-Utilizing Bacteria Within the Oxygen Minimum Zone of the Changjiang (Yangtze River)Estuary.</title>
        <authorList>
            <person name="Zhang D."/>
            <person name="Zheng J."/>
            <person name="Liu S."/>
            <person name="He W."/>
        </authorList>
    </citation>
    <scope>NUCLEOTIDE SEQUENCE</scope>
    <source>
        <strain evidence="9">FXH-223</strain>
    </source>
</reference>
<dbReference type="InterPro" id="IPR009056">
    <property type="entry name" value="Cyt_c-like_dom"/>
</dbReference>
<keyword evidence="4" id="KW-0249">Electron transport</keyword>
<sequence length="98" mass="10508">MKGLIAGLALVFTLSLTSGVQADAVKERYDQSCTYCHSSGAAGAPKTGDQAAWKPRLEKGMDTLVKHVKEGYNAMPPGGMCGDCSDEEYRALIEYMSK</sequence>
<evidence type="ECO:0000256" key="3">
    <source>
        <dbReference type="ARBA" id="ARBA00022723"/>
    </source>
</evidence>
<dbReference type="GO" id="GO:0020037">
    <property type="term" value="F:heme binding"/>
    <property type="evidence" value="ECO:0007669"/>
    <property type="project" value="InterPro"/>
</dbReference>
<dbReference type="PANTHER" id="PTHR40942:SF2">
    <property type="entry name" value="CYTOCHROME-RELATED"/>
    <property type="match status" value="1"/>
</dbReference>
<dbReference type="RefSeq" id="WP_204426595.1">
    <property type="nucleotide sequence ID" value="NZ_ARXL01000017.1"/>
</dbReference>
<comment type="caution">
    <text evidence="9">The sequence shown here is derived from an EMBL/GenBank/DDBJ whole genome shotgun (WGS) entry which is preliminary data.</text>
</comment>
<dbReference type="AlphaFoldDB" id="A0A9Q3YNF4"/>
<dbReference type="Proteomes" id="UP001108027">
    <property type="component" value="Unassembled WGS sequence"/>
</dbReference>
<proteinExistence type="predicted"/>
<accession>A0A9Q3YNF4</accession>
<feature type="domain" description="Cytochrome c" evidence="8">
    <location>
        <begin position="3"/>
        <end position="98"/>
    </location>
</feature>
<dbReference type="GO" id="GO:0005506">
    <property type="term" value="F:iron ion binding"/>
    <property type="evidence" value="ECO:0007669"/>
    <property type="project" value="InterPro"/>
</dbReference>
<keyword evidence="2 6" id="KW-0349">Heme</keyword>
<dbReference type="GO" id="GO:0009055">
    <property type="term" value="F:electron transfer activity"/>
    <property type="evidence" value="ECO:0007669"/>
    <property type="project" value="InterPro"/>
</dbReference>
<name>A0A9Q3YNF4_9GAMM</name>
<dbReference type="Pfam" id="PF13442">
    <property type="entry name" value="Cytochrome_CBB3"/>
    <property type="match status" value="1"/>
</dbReference>
<evidence type="ECO:0000313" key="10">
    <source>
        <dbReference type="Proteomes" id="UP001108027"/>
    </source>
</evidence>
<feature type="chain" id="PRO_5040423877" evidence="7">
    <location>
        <begin position="23"/>
        <end position="98"/>
    </location>
</feature>
<evidence type="ECO:0000256" key="1">
    <source>
        <dbReference type="ARBA" id="ARBA00022448"/>
    </source>
</evidence>
<dbReference type="Gene3D" id="1.10.760.10">
    <property type="entry name" value="Cytochrome c-like domain"/>
    <property type="match status" value="1"/>
</dbReference>
<dbReference type="InterPro" id="IPR036909">
    <property type="entry name" value="Cyt_c-like_dom_sf"/>
</dbReference>
<evidence type="ECO:0000313" key="9">
    <source>
        <dbReference type="EMBL" id="MCC4309794.1"/>
    </source>
</evidence>
<evidence type="ECO:0000256" key="5">
    <source>
        <dbReference type="ARBA" id="ARBA00023004"/>
    </source>
</evidence>
<evidence type="ECO:0000256" key="7">
    <source>
        <dbReference type="SAM" id="SignalP"/>
    </source>
</evidence>
<evidence type="ECO:0000256" key="2">
    <source>
        <dbReference type="ARBA" id="ARBA00022617"/>
    </source>
</evidence>
<evidence type="ECO:0000256" key="6">
    <source>
        <dbReference type="PROSITE-ProRule" id="PRU00433"/>
    </source>
</evidence>
<keyword evidence="7" id="KW-0732">Signal</keyword>
<organism evidence="9 10">
    <name type="scientific">Alloalcanivorax marinus</name>
    <dbReference type="NCBI Taxonomy" id="1177169"/>
    <lineage>
        <taxon>Bacteria</taxon>
        <taxon>Pseudomonadati</taxon>
        <taxon>Pseudomonadota</taxon>
        <taxon>Gammaproteobacteria</taxon>
        <taxon>Oceanospirillales</taxon>
        <taxon>Alcanivoracaceae</taxon>
        <taxon>Alloalcanivorax</taxon>
    </lineage>
</organism>
<keyword evidence="10" id="KW-1185">Reference proteome</keyword>
<dbReference type="EMBL" id="JAJGNA010000022">
    <property type="protein sequence ID" value="MCC4309794.1"/>
    <property type="molecule type" value="Genomic_DNA"/>
</dbReference>
<dbReference type="InterPro" id="IPR002323">
    <property type="entry name" value="Cyt_CIE"/>
</dbReference>